<protein>
    <submittedName>
        <fullName evidence="3">Uncharacterized protein</fullName>
    </submittedName>
</protein>
<dbReference type="Proteomes" id="UP000662814">
    <property type="component" value="Chromosome"/>
</dbReference>
<reference evidence="3 4" key="1">
    <citation type="submission" date="2020-12" db="EMBL/GenBank/DDBJ databases">
        <title>Microbacterium sp. HY060.</title>
        <authorList>
            <person name="Zhou J."/>
        </authorList>
    </citation>
    <scope>NUCLEOTIDE SEQUENCE [LARGE SCALE GENOMIC DNA]</scope>
    <source>
        <strain evidence="3 4">HY60</strain>
    </source>
</reference>
<evidence type="ECO:0000313" key="3">
    <source>
        <dbReference type="EMBL" id="QPZ37025.1"/>
    </source>
</evidence>
<evidence type="ECO:0000313" key="4">
    <source>
        <dbReference type="Proteomes" id="UP000662814"/>
    </source>
</evidence>
<dbReference type="RefSeq" id="WP_166990160.1">
    <property type="nucleotide sequence ID" value="NZ_CP061169.1"/>
</dbReference>
<evidence type="ECO:0000256" key="1">
    <source>
        <dbReference type="SAM" id="MobiDB-lite"/>
    </source>
</evidence>
<proteinExistence type="predicted"/>
<keyword evidence="2" id="KW-0812">Transmembrane</keyword>
<organism evidence="3 4">
    <name type="scientific">Paramicrobacterium chengjingii</name>
    <dbReference type="NCBI Taxonomy" id="2769067"/>
    <lineage>
        <taxon>Bacteria</taxon>
        <taxon>Bacillati</taxon>
        <taxon>Actinomycetota</taxon>
        <taxon>Actinomycetes</taxon>
        <taxon>Micrococcales</taxon>
        <taxon>Microbacteriaceae</taxon>
        <taxon>Paramicrobacterium</taxon>
    </lineage>
</organism>
<name>A0ABX6YEC9_9MICO</name>
<feature type="region of interest" description="Disordered" evidence="1">
    <location>
        <begin position="50"/>
        <end position="72"/>
    </location>
</feature>
<keyword evidence="2" id="KW-1133">Transmembrane helix</keyword>
<keyword evidence="2" id="KW-0472">Membrane</keyword>
<dbReference type="EMBL" id="CP061169">
    <property type="protein sequence ID" value="QPZ37025.1"/>
    <property type="molecule type" value="Genomic_DNA"/>
</dbReference>
<sequence>MSFAAILMAESEHVVNELPIPSFMFGVFALIVFLFLGVITFTYRDVANRHSHKTGSAPTAHTYDTPDTDSQH</sequence>
<feature type="transmembrane region" description="Helical" evidence="2">
    <location>
        <begin position="20"/>
        <end position="43"/>
    </location>
</feature>
<evidence type="ECO:0000256" key="2">
    <source>
        <dbReference type="SAM" id="Phobius"/>
    </source>
</evidence>
<keyword evidence="4" id="KW-1185">Reference proteome</keyword>
<gene>
    <name evidence="3" type="ORF">HCR76_09020</name>
</gene>
<accession>A0ABX6YEC9</accession>